<dbReference type="Proteomes" id="UP000196655">
    <property type="component" value="Unassembled WGS sequence"/>
</dbReference>
<feature type="chain" id="PRO_5012307058" description="Porin domain-containing protein" evidence="1">
    <location>
        <begin position="23"/>
        <end position="383"/>
    </location>
</feature>
<dbReference type="InterPro" id="IPR033900">
    <property type="entry name" value="Gram_neg_porin_domain"/>
</dbReference>
<feature type="signal peptide" evidence="1">
    <location>
        <begin position="1"/>
        <end position="22"/>
    </location>
</feature>
<gene>
    <name evidence="3" type="ORF">BWR60_26340</name>
</gene>
<dbReference type="Gene3D" id="2.40.160.10">
    <property type="entry name" value="Porin"/>
    <property type="match status" value="1"/>
</dbReference>
<evidence type="ECO:0000256" key="1">
    <source>
        <dbReference type="SAM" id="SignalP"/>
    </source>
</evidence>
<dbReference type="AlphaFoldDB" id="A0A211ZFU1"/>
<dbReference type="SUPFAM" id="SSF56935">
    <property type="entry name" value="Porins"/>
    <property type="match status" value="1"/>
</dbReference>
<accession>A0A211ZFU1</accession>
<keyword evidence="1" id="KW-0732">Signal</keyword>
<dbReference type="EMBL" id="NHON01000067">
    <property type="protein sequence ID" value="OWJ64152.1"/>
    <property type="molecule type" value="Genomic_DNA"/>
</dbReference>
<organism evidence="3 4">
    <name type="scientific">Inquilinus limosus</name>
    <dbReference type="NCBI Taxonomy" id="171674"/>
    <lineage>
        <taxon>Bacteria</taxon>
        <taxon>Pseudomonadati</taxon>
        <taxon>Pseudomonadota</taxon>
        <taxon>Alphaproteobacteria</taxon>
        <taxon>Rhodospirillales</taxon>
        <taxon>Rhodospirillaceae</taxon>
        <taxon>Inquilinus</taxon>
    </lineage>
</organism>
<dbReference type="RefSeq" id="WP_088154573.1">
    <property type="nucleotide sequence ID" value="NZ_NHON01000067.1"/>
</dbReference>
<dbReference type="InterPro" id="IPR023614">
    <property type="entry name" value="Porin_dom_sf"/>
</dbReference>
<sequence length="383" mass="39984">MTSSVLCTAVLAAVAVACPARAGDAPVTSGLQLKISGRVGFLAGAVLTDSRRSGMDRDYDFASGARLQFDVVAVTDSGLEYGGRIRFSAIDRRNNVVVDRTYIYLKGGFGTITLGDSVIIADDIGTVYAHQTLAPRFGLDTDWADGFRSPATSFGGSDRFFAVAAYDTISGLSNKDTRIKYLSPSVGGLTFGIDFTPVVGGAGHAGNGGRDDLIDDGSTLYENVVTAGLDFSRTFGGTAVRLAATAVTGNGVAGHHDVEAYTLGGQAGFADGVWASVNWTHFASLYQTGKAIDSIVGDLSYTTGPWLASIGYAATIAAKGNALRSSFTDGRDLEANHSVIGTVVYSLAPGLNLFGELRYERNGFRTGDDFETSALTVGTTLTF</sequence>
<name>A0A211ZFU1_9PROT</name>
<proteinExistence type="predicted"/>
<evidence type="ECO:0000259" key="2">
    <source>
        <dbReference type="Pfam" id="PF13609"/>
    </source>
</evidence>
<reference evidence="4" key="1">
    <citation type="submission" date="2017-05" db="EMBL/GenBank/DDBJ databases">
        <authorList>
            <person name="Macchi M."/>
            <person name="Festa S."/>
            <person name="Coppotelli B.M."/>
            <person name="Morelli I.S."/>
        </authorList>
    </citation>
    <scope>NUCLEOTIDE SEQUENCE [LARGE SCALE GENOMIC DNA]</scope>
    <source>
        <strain evidence="4">I</strain>
    </source>
</reference>
<protein>
    <recommendedName>
        <fullName evidence="2">Porin domain-containing protein</fullName>
    </recommendedName>
</protein>
<evidence type="ECO:0000313" key="4">
    <source>
        <dbReference type="Proteomes" id="UP000196655"/>
    </source>
</evidence>
<feature type="domain" description="Porin" evidence="2">
    <location>
        <begin position="9"/>
        <end position="362"/>
    </location>
</feature>
<dbReference type="GO" id="GO:0015288">
    <property type="term" value="F:porin activity"/>
    <property type="evidence" value="ECO:0007669"/>
    <property type="project" value="InterPro"/>
</dbReference>
<dbReference type="GO" id="GO:0016020">
    <property type="term" value="C:membrane"/>
    <property type="evidence" value="ECO:0007669"/>
    <property type="project" value="InterPro"/>
</dbReference>
<dbReference type="OrthoDB" id="6758483at2"/>
<evidence type="ECO:0000313" key="3">
    <source>
        <dbReference type="EMBL" id="OWJ64152.1"/>
    </source>
</evidence>
<comment type="caution">
    <text evidence="3">The sequence shown here is derived from an EMBL/GenBank/DDBJ whole genome shotgun (WGS) entry which is preliminary data.</text>
</comment>
<keyword evidence="4" id="KW-1185">Reference proteome</keyword>
<dbReference type="Pfam" id="PF13609">
    <property type="entry name" value="Porin_4"/>
    <property type="match status" value="1"/>
</dbReference>